<proteinExistence type="predicted"/>
<sequence>MVCSSTLTTIRGYSGDLMQAGVMGTRDENSKCERGHHHKGPDEGSRRKAKDQRA</sequence>
<reference evidence="2 3" key="1">
    <citation type="submission" date="2014-04" db="EMBL/GenBank/DDBJ databases">
        <authorList>
            <consortium name="DOE Joint Genome Institute"/>
            <person name="Kuo A."/>
            <person name="Kohler A."/>
            <person name="Costa M.D."/>
            <person name="Nagy L.G."/>
            <person name="Floudas D."/>
            <person name="Copeland A."/>
            <person name="Barry K.W."/>
            <person name="Cichocki N."/>
            <person name="Veneault-Fourrey C."/>
            <person name="LaButti K."/>
            <person name="Lindquist E.A."/>
            <person name="Lipzen A."/>
            <person name="Lundell T."/>
            <person name="Morin E."/>
            <person name="Murat C."/>
            <person name="Sun H."/>
            <person name="Tunlid A."/>
            <person name="Henrissat B."/>
            <person name="Grigoriev I.V."/>
            <person name="Hibbett D.S."/>
            <person name="Martin F."/>
            <person name="Nordberg H.P."/>
            <person name="Cantor M.N."/>
            <person name="Hua S.X."/>
        </authorList>
    </citation>
    <scope>NUCLEOTIDE SEQUENCE [LARGE SCALE GENOMIC DNA]</scope>
    <source>
        <strain evidence="2 3">441</strain>
    </source>
</reference>
<dbReference type="Proteomes" id="UP000054018">
    <property type="component" value="Unassembled WGS sequence"/>
</dbReference>
<name>A0A0C9YQ60_9AGAM</name>
<organism evidence="2 3">
    <name type="scientific">Pisolithus microcarpus 441</name>
    <dbReference type="NCBI Taxonomy" id="765257"/>
    <lineage>
        <taxon>Eukaryota</taxon>
        <taxon>Fungi</taxon>
        <taxon>Dikarya</taxon>
        <taxon>Basidiomycota</taxon>
        <taxon>Agaricomycotina</taxon>
        <taxon>Agaricomycetes</taxon>
        <taxon>Agaricomycetidae</taxon>
        <taxon>Boletales</taxon>
        <taxon>Sclerodermatineae</taxon>
        <taxon>Pisolithaceae</taxon>
        <taxon>Pisolithus</taxon>
    </lineage>
</organism>
<dbReference type="AlphaFoldDB" id="A0A0C9YQ60"/>
<evidence type="ECO:0000313" key="3">
    <source>
        <dbReference type="Proteomes" id="UP000054018"/>
    </source>
</evidence>
<accession>A0A0C9YQ60</accession>
<dbReference type="EMBL" id="KN834078">
    <property type="protein sequence ID" value="KIK12482.1"/>
    <property type="molecule type" value="Genomic_DNA"/>
</dbReference>
<reference evidence="3" key="2">
    <citation type="submission" date="2015-01" db="EMBL/GenBank/DDBJ databases">
        <title>Evolutionary Origins and Diversification of the Mycorrhizal Mutualists.</title>
        <authorList>
            <consortium name="DOE Joint Genome Institute"/>
            <consortium name="Mycorrhizal Genomics Consortium"/>
            <person name="Kohler A."/>
            <person name="Kuo A."/>
            <person name="Nagy L.G."/>
            <person name="Floudas D."/>
            <person name="Copeland A."/>
            <person name="Barry K.W."/>
            <person name="Cichocki N."/>
            <person name="Veneault-Fourrey C."/>
            <person name="LaButti K."/>
            <person name="Lindquist E.A."/>
            <person name="Lipzen A."/>
            <person name="Lundell T."/>
            <person name="Morin E."/>
            <person name="Murat C."/>
            <person name="Riley R."/>
            <person name="Ohm R."/>
            <person name="Sun H."/>
            <person name="Tunlid A."/>
            <person name="Henrissat B."/>
            <person name="Grigoriev I.V."/>
            <person name="Hibbett D.S."/>
            <person name="Martin F."/>
        </authorList>
    </citation>
    <scope>NUCLEOTIDE SEQUENCE [LARGE SCALE GENOMIC DNA]</scope>
    <source>
        <strain evidence="3">441</strain>
    </source>
</reference>
<evidence type="ECO:0000256" key="1">
    <source>
        <dbReference type="SAM" id="MobiDB-lite"/>
    </source>
</evidence>
<gene>
    <name evidence="2" type="ORF">PISMIDRAFT_689429</name>
</gene>
<protein>
    <submittedName>
        <fullName evidence="2">Uncharacterized protein</fullName>
    </submittedName>
</protein>
<evidence type="ECO:0000313" key="2">
    <source>
        <dbReference type="EMBL" id="KIK12482.1"/>
    </source>
</evidence>
<keyword evidence="3" id="KW-1185">Reference proteome</keyword>
<dbReference type="HOGENOM" id="CLU_3051262_0_0_1"/>
<feature type="region of interest" description="Disordered" evidence="1">
    <location>
        <begin position="21"/>
        <end position="54"/>
    </location>
</feature>
<feature type="compositionally biased region" description="Basic and acidic residues" evidence="1">
    <location>
        <begin position="40"/>
        <end position="54"/>
    </location>
</feature>